<name>A0A1G6NAV7_9NOCA</name>
<dbReference type="PANTHER" id="PTHR32015">
    <property type="entry name" value="FASTING INDUCED LIPASE"/>
    <property type="match status" value="1"/>
</dbReference>
<dbReference type="SUPFAM" id="SSF53474">
    <property type="entry name" value="alpha/beta-Hydrolases"/>
    <property type="match status" value="1"/>
</dbReference>
<evidence type="ECO:0000313" key="2">
    <source>
        <dbReference type="EMBL" id="SDC64537.1"/>
    </source>
</evidence>
<organism evidence="2 3">
    <name type="scientific">Rhodococcus tukisamuensis</name>
    <dbReference type="NCBI Taxonomy" id="168276"/>
    <lineage>
        <taxon>Bacteria</taxon>
        <taxon>Bacillati</taxon>
        <taxon>Actinomycetota</taxon>
        <taxon>Actinomycetes</taxon>
        <taxon>Mycobacteriales</taxon>
        <taxon>Nocardiaceae</taxon>
        <taxon>Rhodococcus</taxon>
    </lineage>
</organism>
<dbReference type="Pfam" id="PF01674">
    <property type="entry name" value="Lipase_2"/>
    <property type="match status" value="1"/>
</dbReference>
<dbReference type="Gene3D" id="3.40.50.1820">
    <property type="entry name" value="alpha/beta hydrolase"/>
    <property type="match status" value="1"/>
</dbReference>
<feature type="signal peptide" evidence="1">
    <location>
        <begin position="1"/>
        <end position="22"/>
    </location>
</feature>
<dbReference type="InterPro" id="IPR002918">
    <property type="entry name" value="Lipase_EstA/Esterase_EstB"/>
</dbReference>
<dbReference type="EMBL" id="FNAB01000001">
    <property type="protein sequence ID" value="SDC64537.1"/>
    <property type="molecule type" value="Genomic_DNA"/>
</dbReference>
<keyword evidence="1" id="KW-0732">Signal</keyword>
<dbReference type="STRING" id="168276.SAMN05444580_101478"/>
<dbReference type="RefSeq" id="WP_072845506.1">
    <property type="nucleotide sequence ID" value="NZ_FNAB01000001.1"/>
</dbReference>
<dbReference type="GO" id="GO:0016298">
    <property type="term" value="F:lipase activity"/>
    <property type="evidence" value="ECO:0007669"/>
    <property type="project" value="TreeGrafter"/>
</dbReference>
<keyword evidence="3" id="KW-1185">Reference proteome</keyword>
<dbReference type="Proteomes" id="UP000199417">
    <property type="component" value="Unassembled WGS sequence"/>
</dbReference>
<proteinExistence type="predicted"/>
<dbReference type="AlphaFoldDB" id="A0A1G6NAV7"/>
<reference evidence="2 3" key="1">
    <citation type="submission" date="2016-10" db="EMBL/GenBank/DDBJ databases">
        <authorList>
            <person name="de Groot N.N."/>
        </authorList>
    </citation>
    <scope>NUCLEOTIDE SEQUENCE [LARGE SCALE GENOMIC DNA]</scope>
    <source>
        <strain evidence="2 3">JCM 11308</strain>
    </source>
</reference>
<dbReference type="PANTHER" id="PTHR32015:SF1">
    <property type="entry name" value="LIPASE"/>
    <property type="match status" value="1"/>
</dbReference>
<protein>
    <submittedName>
        <fullName evidence="2">Triacylglycerol lipase</fullName>
    </submittedName>
</protein>
<evidence type="ECO:0000313" key="3">
    <source>
        <dbReference type="Proteomes" id="UP000199417"/>
    </source>
</evidence>
<feature type="chain" id="PRO_5011780875" evidence="1">
    <location>
        <begin position="23"/>
        <end position="314"/>
    </location>
</feature>
<accession>A0A1G6NAV7</accession>
<evidence type="ECO:0000256" key="1">
    <source>
        <dbReference type="SAM" id="SignalP"/>
    </source>
</evidence>
<sequence>MRFAALAAPAVAALVCASPAAAAPVTPYPVPYHLFVEDGRDDPAGSAAGSNDFSCRPTAAHPEPVVLVHGLAASRLNNWTTVSPLLANEGHCVFALTYGAVSVGGLGSDEQPMNTVGGLARMEDSAQELSAFVDRVRAETGADAVNIVTASEGSVVAGHYVKFLGGADRVRALVSLGPAWNGTLTSFQGDAKRRLAELGAGEDLANVYPVCKACPQLATGSDFLVRLRAGGVYAPNVQYTNIMTRYDQVILPFTNGYEAGPNATNIVVQDGCEQDFADHIGLAADPRATGYVLGALDPAHPRPVPCEAVLPLVG</sequence>
<dbReference type="GO" id="GO:0016042">
    <property type="term" value="P:lipid catabolic process"/>
    <property type="evidence" value="ECO:0007669"/>
    <property type="project" value="InterPro"/>
</dbReference>
<dbReference type="InterPro" id="IPR029058">
    <property type="entry name" value="AB_hydrolase_fold"/>
</dbReference>
<gene>
    <name evidence="2" type="ORF">SAMN05444580_101478</name>
</gene>